<dbReference type="Pfam" id="PF18962">
    <property type="entry name" value="Por_Secre_tail"/>
    <property type="match status" value="1"/>
</dbReference>
<keyword evidence="1" id="KW-0732">Signal</keyword>
<feature type="domain" description="Secretion system C-terminal sorting" evidence="2">
    <location>
        <begin position="562"/>
        <end position="625"/>
    </location>
</feature>
<evidence type="ECO:0000313" key="3">
    <source>
        <dbReference type="EMBL" id="BCI64358.1"/>
    </source>
</evidence>
<evidence type="ECO:0000259" key="2">
    <source>
        <dbReference type="Pfam" id="PF18962"/>
    </source>
</evidence>
<organism evidence="3 4">
    <name type="scientific">Coprobacter secundus subsp. similis</name>
    <dbReference type="NCBI Taxonomy" id="2751153"/>
    <lineage>
        <taxon>Bacteria</taxon>
        <taxon>Pseudomonadati</taxon>
        <taxon>Bacteroidota</taxon>
        <taxon>Bacteroidia</taxon>
        <taxon>Bacteroidales</taxon>
        <taxon>Barnesiellaceae</taxon>
        <taxon>Coprobacter</taxon>
    </lineage>
</organism>
<dbReference type="SUPFAM" id="SSF51126">
    <property type="entry name" value="Pectin lyase-like"/>
    <property type="match status" value="1"/>
</dbReference>
<name>A0A7G1I1T0_9BACT</name>
<dbReference type="InterPro" id="IPR012334">
    <property type="entry name" value="Pectin_lyas_fold"/>
</dbReference>
<proteinExistence type="predicted"/>
<evidence type="ECO:0000256" key="1">
    <source>
        <dbReference type="SAM" id="SignalP"/>
    </source>
</evidence>
<keyword evidence="4" id="KW-1185">Reference proteome</keyword>
<dbReference type="InterPro" id="IPR011050">
    <property type="entry name" value="Pectin_lyase_fold/virulence"/>
</dbReference>
<sequence length="627" mass="68116">MKKLFYPLALALCLQPSLWAQDTFYVSGMNGSDENPGTEESPWYSLNAEKWTEGCTIVVLDEVYLDPVIGIGEGQEEVKVKEVTIKGGAPEAAIIGLNDEEFESGELNYSSFFDVKRGKLTLQDITLKNLRREEGTTAGGMIFVDSYSELHTENVIFRNAVSEQGINVRGGAICCEGKIYAKNTTFDGCKAFQGGAICLRETEQPIVGHFENCVFSNNESADGAADKGAGAGGGAFYIDGYEMDIKFDKCYFESNKALNTARNATGGAVWLRSNGTADIPCATNVLFTHCTIANSYSQGASGLLHWARPDQGEINLKFINNVLYKNRTAGPQANLITGQKSAPTPNVSGSFVFVNNTSLLNNTYVDGVEQVDQNAVNMSDFGGDFDMILVNNLMLETVSIPDPVNEGKTVTYSWGWSVREKDARCTGEYIIRNNVYDGVGGSYDATWGEGFLWNFLDEATATANYNKSVRGKTLEQKYLQLGIGEDLTVPAEGVPYIAISDGEGYAVDGGVESLIYNGEELIPQTDIRGVAKTGYSRDLGAFEFNGDASSISLEKVLSQVRVYPNPVADVLYFTEEVASAEIYTTFGACVSAVSNVKSVNVQNLAKGIYVVKIETKDGKIYSEKIQK</sequence>
<accession>A0A7G1I1T0</accession>
<gene>
    <name evidence="3" type="ORF">Cop2CBH44_27110</name>
</gene>
<dbReference type="EMBL" id="AP023322">
    <property type="protein sequence ID" value="BCI64358.1"/>
    <property type="molecule type" value="Genomic_DNA"/>
</dbReference>
<dbReference type="RefSeq" id="WP_200755021.1">
    <property type="nucleotide sequence ID" value="NZ_AP023322.1"/>
</dbReference>
<dbReference type="Proteomes" id="UP000594042">
    <property type="component" value="Chromosome"/>
</dbReference>
<reference evidence="4" key="1">
    <citation type="submission" date="2020-07" db="EMBL/GenBank/DDBJ databases">
        <title>Complete genome sequencing of Coprobacter sp. strain 2CBH44.</title>
        <authorList>
            <person name="Sakamoto M."/>
            <person name="Murakami T."/>
            <person name="Mori H."/>
        </authorList>
    </citation>
    <scope>NUCLEOTIDE SEQUENCE [LARGE SCALE GENOMIC DNA]</scope>
    <source>
        <strain evidence="4">2CBH44</strain>
    </source>
</reference>
<evidence type="ECO:0000313" key="4">
    <source>
        <dbReference type="Proteomes" id="UP000594042"/>
    </source>
</evidence>
<protein>
    <recommendedName>
        <fullName evidence="2">Secretion system C-terminal sorting domain-containing protein</fullName>
    </recommendedName>
</protein>
<dbReference type="Gene3D" id="2.160.20.10">
    <property type="entry name" value="Single-stranded right-handed beta-helix, Pectin lyase-like"/>
    <property type="match status" value="1"/>
</dbReference>
<feature type="chain" id="PRO_5028797377" description="Secretion system C-terminal sorting domain-containing protein" evidence="1">
    <location>
        <begin position="21"/>
        <end position="627"/>
    </location>
</feature>
<dbReference type="InterPro" id="IPR026444">
    <property type="entry name" value="Secre_tail"/>
</dbReference>
<dbReference type="NCBIfam" id="TIGR04183">
    <property type="entry name" value="Por_Secre_tail"/>
    <property type="match status" value="1"/>
</dbReference>
<feature type="signal peptide" evidence="1">
    <location>
        <begin position="1"/>
        <end position="20"/>
    </location>
</feature>
<dbReference type="AlphaFoldDB" id="A0A7G1I1T0"/>
<dbReference type="KEGG" id="copr:Cop2CBH44_27110"/>